<keyword evidence="2" id="KW-1185">Reference proteome</keyword>
<evidence type="ECO:0000313" key="2">
    <source>
        <dbReference type="Proteomes" id="UP000887566"/>
    </source>
</evidence>
<proteinExistence type="predicted"/>
<feature type="region of interest" description="Disordered" evidence="1">
    <location>
        <begin position="1"/>
        <end position="33"/>
    </location>
</feature>
<organism evidence="2 3">
    <name type="scientific">Plectus sambesii</name>
    <dbReference type="NCBI Taxonomy" id="2011161"/>
    <lineage>
        <taxon>Eukaryota</taxon>
        <taxon>Metazoa</taxon>
        <taxon>Ecdysozoa</taxon>
        <taxon>Nematoda</taxon>
        <taxon>Chromadorea</taxon>
        <taxon>Plectida</taxon>
        <taxon>Plectina</taxon>
        <taxon>Plectoidea</taxon>
        <taxon>Plectidae</taxon>
        <taxon>Plectus</taxon>
    </lineage>
</organism>
<protein>
    <submittedName>
        <fullName evidence="3">Uncharacterized protein</fullName>
    </submittedName>
</protein>
<dbReference type="AlphaFoldDB" id="A0A914XME1"/>
<dbReference type="WBParaSite" id="PSAMB.scaffold8size148366.g140.t1">
    <property type="protein sequence ID" value="PSAMB.scaffold8size148366.g140.t1"/>
    <property type="gene ID" value="PSAMB.scaffold8size148366.g140"/>
</dbReference>
<feature type="compositionally biased region" description="Basic residues" evidence="1">
    <location>
        <begin position="18"/>
        <end position="30"/>
    </location>
</feature>
<evidence type="ECO:0000256" key="1">
    <source>
        <dbReference type="SAM" id="MobiDB-lite"/>
    </source>
</evidence>
<evidence type="ECO:0000313" key="3">
    <source>
        <dbReference type="WBParaSite" id="PSAMB.scaffold8size148366.g140.t1"/>
    </source>
</evidence>
<name>A0A914XME1_9BILA</name>
<sequence length="157" mass="16903">MLSLRSASKTKQEAAGGKGRREKAESKRKKGASDCAAFFAASVGVCAGRRVSSNQHLQNLSPLLAASDQPAPSAQFVEALAGQQFARRKKLVSFLLRLRGCRSQGRYAPPRHPFARRKTKALPDCTSLRGAASDRKNSCASRRSMPACPPALLHSVQ</sequence>
<dbReference type="Proteomes" id="UP000887566">
    <property type="component" value="Unplaced"/>
</dbReference>
<accession>A0A914XME1</accession>
<reference evidence="3" key="1">
    <citation type="submission" date="2022-11" db="UniProtKB">
        <authorList>
            <consortium name="WormBaseParasite"/>
        </authorList>
    </citation>
    <scope>IDENTIFICATION</scope>
</reference>